<dbReference type="Gene3D" id="3.20.20.190">
    <property type="entry name" value="Phosphatidylinositol (PI) phosphodiesterase"/>
    <property type="match status" value="1"/>
</dbReference>
<dbReference type="InterPro" id="IPR017946">
    <property type="entry name" value="PLC-like_Pdiesterase_TIM-brl"/>
</dbReference>
<name>A0A1H6C5P3_9VIBR</name>
<dbReference type="SUPFAM" id="SSF51695">
    <property type="entry name" value="PLC-like phosphodiesterases"/>
    <property type="match status" value="1"/>
</dbReference>
<sequence length="238" mass="27298">MSLIIAGHRGVAGTHPENTLCSIQEAKHLGLAWVEVDIQPTRDGILVVCHDHTVERCSNGYGRVDELTLSELKQLDFGSWKGPEFTGEKVLTLDELLTYCHDNTLHINLEVKVDTHDVQYVVKLLAEALSKSPIDRNLLLISSFSREVMLTLHSARLGVKLGVLGNRLNQKVLKTIQEVDTYSCHLNYRWLTKKHIRWLREREVEIWCYTVNNPKSFRHLAEVDAIFSDYPQRFMDHA</sequence>
<dbReference type="GO" id="GO:0006629">
    <property type="term" value="P:lipid metabolic process"/>
    <property type="evidence" value="ECO:0007669"/>
    <property type="project" value="InterPro"/>
</dbReference>
<dbReference type="Pfam" id="PF03009">
    <property type="entry name" value="GDPD"/>
    <property type="match status" value="1"/>
</dbReference>
<feature type="domain" description="GP-PDE" evidence="1">
    <location>
        <begin position="3"/>
        <end position="238"/>
    </location>
</feature>
<gene>
    <name evidence="2" type="ORF">SAMN04488244_13142</name>
</gene>
<dbReference type="AlphaFoldDB" id="A0A1H6C5P3"/>
<organism evidence="2 3">
    <name type="scientific">Vibrio hangzhouensis</name>
    <dbReference type="NCBI Taxonomy" id="462991"/>
    <lineage>
        <taxon>Bacteria</taxon>
        <taxon>Pseudomonadati</taxon>
        <taxon>Pseudomonadota</taxon>
        <taxon>Gammaproteobacteria</taxon>
        <taxon>Vibrionales</taxon>
        <taxon>Vibrionaceae</taxon>
        <taxon>Vibrio</taxon>
    </lineage>
</organism>
<keyword evidence="3" id="KW-1185">Reference proteome</keyword>
<proteinExistence type="predicted"/>
<protein>
    <submittedName>
        <fullName evidence="2">Glycerophosphoryl diester phosphodiesterase</fullName>
    </submittedName>
</protein>
<evidence type="ECO:0000313" key="2">
    <source>
        <dbReference type="EMBL" id="SEG68223.1"/>
    </source>
</evidence>
<dbReference type="OrthoDB" id="9795622at2"/>
<dbReference type="Proteomes" id="UP000236721">
    <property type="component" value="Unassembled WGS sequence"/>
</dbReference>
<dbReference type="InterPro" id="IPR030395">
    <property type="entry name" value="GP_PDE_dom"/>
</dbReference>
<dbReference type="GO" id="GO:0008081">
    <property type="term" value="F:phosphoric diester hydrolase activity"/>
    <property type="evidence" value="ECO:0007669"/>
    <property type="project" value="InterPro"/>
</dbReference>
<dbReference type="PANTHER" id="PTHR46211:SF1">
    <property type="entry name" value="GLYCEROPHOSPHODIESTER PHOSPHODIESTERASE, CYTOPLASMIC"/>
    <property type="match status" value="1"/>
</dbReference>
<reference evidence="3" key="1">
    <citation type="submission" date="2016-10" db="EMBL/GenBank/DDBJ databases">
        <authorList>
            <person name="Varghese N."/>
            <person name="Submissions S."/>
        </authorList>
    </citation>
    <scope>NUCLEOTIDE SEQUENCE [LARGE SCALE GENOMIC DNA]</scope>
    <source>
        <strain evidence="3">CGMCC 1.7062</strain>
    </source>
</reference>
<dbReference type="EMBL" id="FNVG01000031">
    <property type="protein sequence ID" value="SEG68223.1"/>
    <property type="molecule type" value="Genomic_DNA"/>
</dbReference>
<evidence type="ECO:0000313" key="3">
    <source>
        <dbReference type="Proteomes" id="UP000236721"/>
    </source>
</evidence>
<dbReference type="PANTHER" id="PTHR46211">
    <property type="entry name" value="GLYCEROPHOSPHORYL DIESTER PHOSPHODIESTERASE"/>
    <property type="match status" value="1"/>
</dbReference>
<accession>A0A1H6C5P3</accession>
<dbReference type="PROSITE" id="PS51704">
    <property type="entry name" value="GP_PDE"/>
    <property type="match status" value="1"/>
</dbReference>
<dbReference type="RefSeq" id="WP_103882221.1">
    <property type="nucleotide sequence ID" value="NZ_FNVG01000031.1"/>
</dbReference>
<evidence type="ECO:0000259" key="1">
    <source>
        <dbReference type="PROSITE" id="PS51704"/>
    </source>
</evidence>